<dbReference type="InterPro" id="IPR011010">
    <property type="entry name" value="DNA_brk_join_enz"/>
</dbReference>
<evidence type="ECO:0000313" key="3">
    <source>
        <dbReference type="EMBL" id="PTE70243.1"/>
    </source>
</evidence>
<evidence type="ECO:0000313" key="6">
    <source>
        <dbReference type="Proteomes" id="UP000242547"/>
    </source>
</evidence>
<evidence type="ECO:0000313" key="4">
    <source>
        <dbReference type="EMBL" id="PTF14403.1"/>
    </source>
</evidence>
<sequence length="81" mass="9497">MEFYNELKNLLGKENRLSIHILRYTHGTLLLESNVPMKVIHGRLGHKSEAITSEVYSHVTKKMNDAKENFEKYTKCILKYT</sequence>
<dbReference type="GO" id="GO:0006310">
    <property type="term" value="P:DNA recombination"/>
    <property type="evidence" value="ECO:0007669"/>
    <property type="project" value="UniProtKB-KW"/>
</dbReference>
<keyword evidence="5" id="KW-1185">Reference proteome</keyword>
<reference evidence="4" key="2">
    <citation type="submission" date="2018-03" db="EMBL/GenBank/DDBJ databases">
        <authorList>
            <person name="Naushad S."/>
        </authorList>
    </citation>
    <scope>NUCLEOTIDE SEQUENCE</scope>
    <source>
        <strain evidence="4">SNUC 1409</strain>
    </source>
</reference>
<reference evidence="3" key="3">
    <citation type="submission" date="2018-03" db="EMBL/GenBank/DDBJ databases">
        <authorList>
            <person name="Keele B.F."/>
        </authorList>
    </citation>
    <scope>NUCLEOTIDE SEQUENCE</scope>
    <source>
        <strain evidence="3">SNUC 761</strain>
    </source>
</reference>
<dbReference type="InterPro" id="IPR002104">
    <property type="entry name" value="Integrase_catalytic"/>
</dbReference>
<protein>
    <recommendedName>
        <fullName evidence="2">Tyr recombinase domain-containing protein</fullName>
    </recommendedName>
</protein>
<reference evidence="5 6" key="1">
    <citation type="journal article" date="2016" name="Front. Microbiol.">
        <title>Comprehensive Phylogenetic Analysis of Bovine Non-aureus Staphylococci Species Based on Whole-Genome Sequencing.</title>
        <authorList>
            <person name="Naushad S."/>
            <person name="Barkema H.W."/>
            <person name="Luby C."/>
            <person name="Condas L.A."/>
            <person name="Nobrega D.B."/>
            <person name="Carson D.A."/>
            <person name="De Buck J."/>
        </authorList>
    </citation>
    <scope>NUCLEOTIDE SEQUENCE [LARGE SCALE GENOMIC DNA]</scope>
    <source>
        <strain evidence="4 5">SNUC 1409</strain>
        <strain evidence="3 6">SNUC 761</strain>
    </source>
</reference>
<evidence type="ECO:0000259" key="2">
    <source>
        <dbReference type="PROSITE" id="PS51898"/>
    </source>
</evidence>
<dbReference type="GO" id="GO:0015074">
    <property type="term" value="P:DNA integration"/>
    <property type="evidence" value="ECO:0007669"/>
    <property type="project" value="InterPro"/>
</dbReference>
<name>A0A2K4DPK8_9STAP</name>
<comment type="caution">
    <text evidence="3">The sequence shown here is derived from an EMBL/GenBank/DDBJ whole genome shotgun (WGS) entry which is preliminary data.</text>
</comment>
<dbReference type="AlphaFoldDB" id="A0A2K4DPK8"/>
<accession>A0A2K4DPK8</accession>
<feature type="domain" description="Tyr recombinase" evidence="2">
    <location>
        <begin position="1"/>
        <end position="69"/>
    </location>
</feature>
<evidence type="ECO:0000256" key="1">
    <source>
        <dbReference type="ARBA" id="ARBA00023172"/>
    </source>
</evidence>
<dbReference type="Pfam" id="PF00589">
    <property type="entry name" value="Phage_integrase"/>
    <property type="match status" value="1"/>
</dbReference>
<gene>
    <name evidence="3" type="ORF">BUY44_11410</name>
    <name evidence="4" type="ORF">BUY47_05530</name>
</gene>
<dbReference type="PROSITE" id="PS51898">
    <property type="entry name" value="TYR_RECOMBINASE"/>
    <property type="match status" value="1"/>
</dbReference>
<dbReference type="Proteomes" id="UP000242547">
    <property type="component" value="Unassembled WGS sequence"/>
</dbReference>
<dbReference type="EMBL" id="PYZI01000004">
    <property type="protein sequence ID" value="PTF14403.1"/>
    <property type="molecule type" value="Genomic_DNA"/>
</dbReference>
<evidence type="ECO:0000313" key="5">
    <source>
        <dbReference type="Proteomes" id="UP000242088"/>
    </source>
</evidence>
<keyword evidence="1" id="KW-0233">DNA recombination</keyword>
<dbReference type="Gene3D" id="1.10.443.10">
    <property type="entry name" value="Intergrase catalytic core"/>
    <property type="match status" value="1"/>
</dbReference>
<dbReference type="SUPFAM" id="SSF56349">
    <property type="entry name" value="DNA breaking-rejoining enzymes"/>
    <property type="match status" value="1"/>
</dbReference>
<dbReference type="GO" id="GO:0003677">
    <property type="term" value="F:DNA binding"/>
    <property type="evidence" value="ECO:0007669"/>
    <property type="project" value="InterPro"/>
</dbReference>
<organism evidence="3 6">
    <name type="scientific">Staphylococcus devriesei</name>
    <dbReference type="NCBI Taxonomy" id="586733"/>
    <lineage>
        <taxon>Bacteria</taxon>
        <taxon>Bacillati</taxon>
        <taxon>Bacillota</taxon>
        <taxon>Bacilli</taxon>
        <taxon>Bacillales</taxon>
        <taxon>Staphylococcaceae</taxon>
        <taxon>Staphylococcus</taxon>
    </lineage>
</organism>
<dbReference type="EMBL" id="PYZL01000142">
    <property type="protein sequence ID" value="PTE70243.1"/>
    <property type="molecule type" value="Genomic_DNA"/>
</dbReference>
<dbReference type="InterPro" id="IPR013762">
    <property type="entry name" value="Integrase-like_cat_sf"/>
</dbReference>
<dbReference type="Proteomes" id="UP000242088">
    <property type="component" value="Unassembled WGS sequence"/>
</dbReference>
<proteinExistence type="predicted"/>